<dbReference type="InterPro" id="IPR014030">
    <property type="entry name" value="Ketoacyl_synth_N"/>
</dbReference>
<dbReference type="InterPro" id="IPR014031">
    <property type="entry name" value="Ketoacyl_synth_C"/>
</dbReference>
<dbReference type="SUPFAM" id="SSF47336">
    <property type="entry name" value="ACP-like"/>
    <property type="match status" value="1"/>
</dbReference>
<feature type="active site" description="Proton donor; for dehydratase activity" evidence="7">
    <location>
        <position position="1167"/>
    </location>
</feature>
<keyword evidence="6" id="KW-0012">Acyltransferase</keyword>
<dbReference type="CDD" id="cd00833">
    <property type="entry name" value="PKS"/>
    <property type="match status" value="1"/>
</dbReference>
<dbReference type="Pfam" id="PF00109">
    <property type="entry name" value="ketoacyl-synt"/>
    <property type="match status" value="1"/>
</dbReference>
<dbReference type="SMART" id="SM00827">
    <property type="entry name" value="PKS_AT"/>
    <property type="match status" value="1"/>
</dbReference>
<dbReference type="Gene3D" id="1.10.1200.10">
    <property type="entry name" value="ACP-like"/>
    <property type="match status" value="1"/>
</dbReference>
<evidence type="ECO:0000259" key="10">
    <source>
        <dbReference type="PROSITE" id="PS52004"/>
    </source>
</evidence>
<dbReference type="InterPro" id="IPR016039">
    <property type="entry name" value="Thiolase-like"/>
</dbReference>
<dbReference type="InterPro" id="IPR020843">
    <property type="entry name" value="ER"/>
</dbReference>
<proteinExistence type="predicted"/>
<dbReference type="InterPro" id="IPR049552">
    <property type="entry name" value="PKS_DH_N"/>
</dbReference>
<dbReference type="PANTHER" id="PTHR43775">
    <property type="entry name" value="FATTY ACID SYNTHASE"/>
    <property type="match status" value="1"/>
</dbReference>
<dbReference type="InterPro" id="IPR013154">
    <property type="entry name" value="ADH-like_N"/>
</dbReference>
<dbReference type="Pfam" id="PF02801">
    <property type="entry name" value="Ketoacyl-synt_C"/>
    <property type="match status" value="1"/>
</dbReference>
<evidence type="ECO:0000313" key="13">
    <source>
        <dbReference type="Proteomes" id="UP000256328"/>
    </source>
</evidence>
<dbReference type="Pfam" id="PF08240">
    <property type="entry name" value="ADH_N"/>
    <property type="match status" value="1"/>
</dbReference>
<dbReference type="GO" id="GO:0016491">
    <property type="term" value="F:oxidoreductase activity"/>
    <property type="evidence" value="ECO:0007669"/>
    <property type="project" value="InterPro"/>
</dbReference>
<dbReference type="SMART" id="SM00822">
    <property type="entry name" value="PKS_KR"/>
    <property type="match status" value="1"/>
</dbReference>
<dbReference type="SUPFAM" id="SSF55048">
    <property type="entry name" value="Probable ACP-binding domain of malonyl-CoA ACP transacylase"/>
    <property type="match status" value="1"/>
</dbReference>
<evidence type="ECO:0000256" key="1">
    <source>
        <dbReference type="ARBA" id="ARBA00022450"/>
    </source>
</evidence>
<feature type="active site" description="Proton acceptor; for dehydratase activity" evidence="7">
    <location>
        <position position="983"/>
    </location>
</feature>
<evidence type="ECO:0000256" key="3">
    <source>
        <dbReference type="ARBA" id="ARBA00022679"/>
    </source>
</evidence>
<dbReference type="InterPro" id="IPR013968">
    <property type="entry name" value="PKS_KR"/>
</dbReference>
<dbReference type="SUPFAM" id="SSF52151">
    <property type="entry name" value="FabD/lysophospholipase-like"/>
    <property type="match status" value="1"/>
</dbReference>
<dbReference type="InterPro" id="IPR013217">
    <property type="entry name" value="Methyltransf_12"/>
</dbReference>
<keyword evidence="4" id="KW-0521">NADP</keyword>
<dbReference type="Gene3D" id="3.90.180.10">
    <property type="entry name" value="Medium-chain alcohol dehydrogenases, catalytic domain"/>
    <property type="match status" value="1"/>
</dbReference>
<dbReference type="SUPFAM" id="SSF53901">
    <property type="entry name" value="Thiolase-like"/>
    <property type="match status" value="1"/>
</dbReference>
<keyword evidence="13" id="KW-1185">Reference proteome</keyword>
<dbReference type="GO" id="GO:0044550">
    <property type="term" value="P:secondary metabolite biosynthetic process"/>
    <property type="evidence" value="ECO:0007669"/>
    <property type="project" value="UniProtKB-ARBA"/>
</dbReference>
<feature type="domain" description="Carrier" evidence="9">
    <location>
        <begin position="2428"/>
        <end position="2505"/>
    </location>
</feature>
<dbReference type="GO" id="GO:1901336">
    <property type="term" value="P:lactone biosynthetic process"/>
    <property type="evidence" value="ECO:0007669"/>
    <property type="project" value="UniProtKB-ARBA"/>
</dbReference>
<keyword evidence="3" id="KW-0808">Transferase</keyword>
<feature type="region of interest" description="Disordered" evidence="8">
    <location>
        <begin position="1"/>
        <end position="37"/>
    </location>
</feature>
<comment type="caution">
    <text evidence="12">The sequence shown here is derived from an EMBL/GenBank/DDBJ whole genome shotgun (WGS) entry which is preliminary data.</text>
</comment>
<dbReference type="Gene3D" id="3.40.50.150">
    <property type="entry name" value="Vaccinia Virus protein VP39"/>
    <property type="match status" value="1"/>
</dbReference>
<dbReference type="SUPFAM" id="SSF51735">
    <property type="entry name" value="NAD(P)-binding Rossmann-fold domains"/>
    <property type="match status" value="2"/>
</dbReference>
<evidence type="ECO:0000256" key="5">
    <source>
        <dbReference type="ARBA" id="ARBA00023268"/>
    </source>
</evidence>
<evidence type="ECO:0000259" key="9">
    <source>
        <dbReference type="PROSITE" id="PS50075"/>
    </source>
</evidence>
<dbReference type="InterPro" id="IPR020807">
    <property type="entry name" value="PKS_DH"/>
</dbReference>
<dbReference type="InterPro" id="IPR009081">
    <property type="entry name" value="PP-bd_ACP"/>
</dbReference>
<feature type="domain" description="Ketosynthase family 3 (KS3)" evidence="10">
    <location>
        <begin position="65"/>
        <end position="485"/>
    </location>
</feature>
<dbReference type="Pfam" id="PF16197">
    <property type="entry name" value="KAsynt_C_assoc"/>
    <property type="match status" value="1"/>
</dbReference>
<dbReference type="Gene3D" id="3.40.50.720">
    <property type="entry name" value="NAD(P)-binding Rossmann-like Domain"/>
    <property type="match status" value="3"/>
</dbReference>
<dbReference type="Pfam" id="PF21089">
    <property type="entry name" value="PKS_DH_N"/>
    <property type="match status" value="1"/>
</dbReference>
<feature type="domain" description="PKS/mFAS DH" evidence="11">
    <location>
        <begin position="951"/>
        <end position="1258"/>
    </location>
</feature>
<dbReference type="CDD" id="cd05195">
    <property type="entry name" value="enoyl_red"/>
    <property type="match status" value="1"/>
</dbReference>
<dbReference type="GO" id="GO:0006633">
    <property type="term" value="P:fatty acid biosynthetic process"/>
    <property type="evidence" value="ECO:0007669"/>
    <property type="project" value="TreeGrafter"/>
</dbReference>
<organism evidence="12 13">
    <name type="scientific">Coleophoma crateriformis</name>
    <dbReference type="NCBI Taxonomy" id="565419"/>
    <lineage>
        <taxon>Eukaryota</taxon>
        <taxon>Fungi</taxon>
        <taxon>Dikarya</taxon>
        <taxon>Ascomycota</taxon>
        <taxon>Pezizomycotina</taxon>
        <taxon>Leotiomycetes</taxon>
        <taxon>Helotiales</taxon>
        <taxon>Dermateaceae</taxon>
        <taxon>Coleophoma</taxon>
    </lineage>
</organism>
<dbReference type="GO" id="GO:0004312">
    <property type="term" value="F:fatty acid synthase activity"/>
    <property type="evidence" value="ECO:0007669"/>
    <property type="project" value="TreeGrafter"/>
</dbReference>
<dbReference type="Gene3D" id="3.40.366.10">
    <property type="entry name" value="Malonyl-Coenzyme A Acyl Carrier Protein, domain 2"/>
    <property type="match status" value="1"/>
</dbReference>
<keyword evidence="2" id="KW-0597">Phosphoprotein</keyword>
<dbReference type="InterPro" id="IPR013149">
    <property type="entry name" value="ADH-like_C"/>
</dbReference>
<dbReference type="PROSITE" id="PS50075">
    <property type="entry name" value="CARRIER"/>
    <property type="match status" value="1"/>
</dbReference>
<accession>A0A3D8RQ61</accession>
<dbReference type="SUPFAM" id="SSF53335">
    <property type="entry name" value="S-adenosyl-L-methionine-dependent methyltransferases"/>
    <property type="match status" value="1"/>
</dbReference>
<dbReference type="InterPro" id="IPR050091">
    <property type="entry name" value="PKS_NRPS_Biosynth_Enz"/>
</dbReference>
<evidence type="ECO:0000259" key="11">
    <source>
        <dbReference type="PROSITE" id="PS52019"/>
    </source>
</evidence>
<evidence type="ECO:0000256" key="6">
    <source>
        <dbReference type="ARBA" id="ARBA00023315"/>
    </source>
</evidence>
<evidence type="ECO:0000256" key="2">
    <source>
        <dbReference type="ARBA" id="ARBA00022553"/>
    </source>
</evidence>
<dbReference type="InterPro" id="IPR001227">
    <property type="entry name" value="Ac_transferase_dom_sf"/>
</dbReference>
<feature type="region of interest" description="C-terminal hotdog fold" evidence="7">
    <location>
        <begin position="1094"/>
        <end position="1258"/>
    </location>
</feature>
<dbReference type="PROSITE" id="PS52004">
    <property type="entry name" value="KS3_2"/>
    <property type="match status" value="1"/>
</dbReference>
<dbReference type="SUPFAM" id="SSF50129">
    <property type="entry name" value="GroES-like"/>
    <property type="match status" value="1"/>
</dbReference>
<dbReference type="PROSITE" id="PS01162">
    <property type="entry name" value="QOR_ZETA_CRYSTAL"/>
    <property type="match status" value="1"/>
</dbReference>
<dbReference type="Pfam" id="PF00698">
    <property type="entry name" value="Acyl_transf_1"/>
    <property type="match status" value="1"/>
</dbReference>
<dbReference type="InterPro" id="IPR016035">
    <property type="entry name" value="Acyl_Trfase/lysoPLipase"/>
</dbReference>
<keyword evidence="5" id="KW-0511">Multifunctional enzyme</keyword>
<dbReference type="SMART" id="SM00826">
    <property type="entry name" value="PKS_DH"/>
    <property type="match status" value="1"/>
</dbReference>
<evidence type="ECO:0000313" key="12">
    <source>
        <dbReference type="EMBL" id="RDW76203.1"/>
    </source>
</evidence>
<dbReference type="InterPro" id="IPR016036">
    <property type="entry name" value="Malonyl_transacylase_ACP-bd"/>
</dbReference>
<dbReference type="InterPro" id="IPR011032">
    <property type="entry name" value="GroES-like_sf"/>
</dbReference>
<dbReference type="EMBL" id="PDLN01000009">
    <property type="protein sequence ID" value="RDW76203.1"/>
    <property type="molecule type" value="Genomic_DNA"/>
</dbReference>
<dbReference type="Gene3D" id="3.10.129.110">
    <property type="entry name" value="Polyketide synthase dehydratase"/>
    <property type="match status" value="1"/>
</dbReference>
<evidence type="ECO:0000256" key="7">
    <source>
        <dbReference type="PROSITE-ProRule" id="PRU01363"/>
    </source>
</evidence>
<dbReference type="Gene3D" id="3.30.70.3290">
    <property type="match status" value="1"/>
</dbReference>
<dbReference type="SMART" id="SM00825">
    <property type="entry name" value="PKS_KS"/>
    <property type="match status" value="1"/>
</dbReference>
<dbReference type="InterPro" id="IPR036291">
    <property type="entry name" value="NAD(P)-bd_dom_sf"/>
</dbReference>
<dbReference type="Pfam" id="PF14765">
    <property type="entry name" value="PS-DH"/>
    <property type="match status" value="1"/>
</dbReference>
<dbReference type="InterPro" id="IPR049551">
    <property type="entry name" value="PKS_DH_C"/>
</dbReference>
<dbReference type="InterPro" id="IPR057326">
    <property type="entry name" value="KR_dom"/>
</dbReference>
<evidence type="ECO:0000256" key="8">
    <source>
        <dbReference type="SAM" id="MobiDB-lite"/>
    </source>
</evidence>
<dbReference type="PANTHER" id="PTHR43775:SF28">
    <property type="entry name" value="SYNTHASE, PUTATIVE-RELATED"/>
    <property type="match status" value="1"/>
</dbReference>
<dbReference type="InterPro" id="IPR020841">
    <property type="entry name" value="PKS_Beta-ketoAc_synthase_dom"/>
</dbReference>
<dbReference type="Pfam" id="PF08659">
    <property type="entry name" value="KR"/>
    <property type="match status" value="1"/>
</dbReference>
<dbReference type="OrthoDB" id="329835at2759"/>
<name>A0A3D8RQ61_9HELO</name>
<reference evidence="12 13" key="1">
    <citation type="journal article" date="2018" name="IMA Fungus">
        <title>IMA Genome-F 9: Draft genome sequence of Annulohypoxylon stygium, Aspergillus mulundensis, Berkeleyomyces basicola (syn. Thielaviopsis basicola), Ceratocystis smalleyi, two Cercospora beticola strains, Coleophoma cylindrospora, Fusarium fracticaudum, Phialophora cf. hyalina, and Morchella septimelata.</title>
        <authorList>
            <person name="Wingfield B.D."/>
            <person name="Bills G.F."/>
            <person name="Dong Y."/>
            <person name="Huang W."/>
            <person name="Nel W.J."/>
            <person name="Swalarsk-Parry B.S."/>
            <person name="Vaghefi N."/>
            <person name="Wilken P.M."/>
            <person name="An Z."/>
            <person name="de Beer Z.W."/>
            <person name="De Vos L."/>
            <person name="Chen L."/>
            <person name="Duong T.A."/>
            <person name="Gao Y."/>
            <person name="Hammerbacher A."/>
            <person name="Kikkert J.R."/>
            <person name="Li Y."/>
            <person name="Li H."/>
            <person name="Li K."/>
            <person name="Li Q."/>
            <person name="Liu X."/>
            <person name="Ma X."/>
            <person name="Naidoo K."/>
            <person name="Pethybridge S.J."/>
            <person name="Sun J."/>
            <person name="Steenkamp E.T."/>
            <person name="van der Nest M.A."/>
            <person name="van Wyk S."/>
            <person name="Wingfield M.J."/>
            <person name="Xiong C."/>
            <person name="Yue Q."/>
            <person name="Zhang X."/>
        </authorList>
    </citation>
    <scope>NUCLEOTIDE SEQUENCE [LARGE SCALE GENOMIC DNA]</scope>
    <source>
        <strain evidence="12 13">BP5796</strain>
    </source>
</reference>
<protein>
    <submittedName>
        <fullName evidence="12">Uncharacterized protein</fullName>
    </submittedName>
</protein>
<dbReference type="SMART" id="SM00829">
    <property type="entry name" value="PKS_ER"/>
    <property type="match status" value="1"/>
</dbReference>
<dbReference type="Pfam" id="PF00107">
    <property type="entry name" value="ADH_zinc_N"/>
    <property type="match status" value="1"/>
</dbReference>
<dbReference type="InterPro" id="IPR014043">
    <property type="entry name" value="Acyl_transferase_dom"/>
</dbReference>
<dbReference type="Pfam" id="PF08242">
    <property type="entry name" value="Methyltransf_12"/>
    <property type="match status" value="1"/>
</dbReference>
<gene>
    <name evidence="12" type="ORF">BP5796_07024</name>
</gene>
<keyword evidence="1" id="KW-0596">Phosphopantetheine</keyword>
<dbReference type="InterPro" id="IPR042104">
    <property type="entry name" value="PKS_dehydratase_sf"/>
</dbReference>
<dbReference type="PROSITE" id="PS52019">
    <property type="entry name" value="PKS_MFAS_DH"/>
    <property type="match status" value="1"/>
</dbReference>
<evidence type="ECO:0000256" key="4">
    <source>
        <dbReference type="ARBA" id="ARBA00022857"/>
    </source>
</evidence>
<dbReference type="InterPro" id="IPR036736">
    <property type="entry name" value="ACP-like_sf"/>
</dbReference>
<dbReference type="InterPro" id="IPR049900">
    <property type="entry name" value="PKS_mFAS_DH"/>
</dbReference>
<dbReference type="InterPro" id="IPR032821">
    <property type="entry name" value="PKS_assoc"/>
</dbReference>
<dbReference type="Gene3D" id="3.40.47.10">
    <property type="match status" value="1"/>
</dbReference>
<dbReference type="GO" id="GO:0008270">
    <property type="term" value="F:zinc ion binding"/>
    <property type="evidence" value="ECO:0007669"/>
    <property type="project" value="InterPro"/>
</dbReference>
<feature type="region of interest" description="N-terminal hotdog fold" evidence="7">
    <location>
        <begin position="951"/>
        <end position="1080"/>
    </location>
</feature>
<dbReference type="InterPro" id="IPR002364">
    <property type="entry name" value="Quin_OxRdtase/zeta-crystal_CS"/>
</dbReference>
<dbReference type="FunFam" id="3.40.50.720:FF:000209">
    <property type="entry name" value="Polyketide synthase Pks12"/>
    <property type="match status" value="1"/>
</dbReference>
<dbReference type="Proteomes" id="UP000256328">
    <property type="component" value="Unassembled WGS sequence"/>
</dbReference>
<dbReference type="CDD" id="cd02440">
    <property type="entry name" value="AdoMet_MTases"/>
    <property type="match status" value="1"/>
</dbReference>
<dbReference type="InterPro" id="IPR029063">
    <property type="entry name" value="SAM-dependent_MTases_sf"/>
</dbReference>
<sequence length="2520" mass="275011">MITTNGTAAGPNGLSVNGANGIPHQKDLNGAMNGATSSPAGGENVAINGYANGNAVNGDIKEKKFTPIAICGMACRLPGNIASPKEMWDFIVAGNDARSEVPATRWSTKAWYSATKKKGTSRTKHGYFLDETVDLGALDAAAFPMPRGEIERMDPQQRLLLEVAHECLDDSGEINWKGSSTGVFIGCFGQDWYDIQTRETLKYSNYQITGSHDFMVSERISHELDLHGPCLTIRTACSSSMIALNDACMAITKGDCKAAIVGGTSLHLSPATVTSLSEAGVFSPDGSSKTFSADANGFARGEGIVAIYIKSLDDAIRDGNAIRAVISGISTNFDGKTATMGRPYAPAQEANIRRAYEVAGISDIWRTGLFECHGTGTAAGDPVETEALAAVFSEKGIHISSLKPNLGHSEGAAGVSGVMKAVLALQNRTIPPNIKAWPLSPNIPFEKAKLLVASECMPWPAGRHERVSINSFGIAGANGHAIVDSAASYGIVHDSVTREEATPSLFVYSAYSSKSLGTITQNLQNFLETTSDSFADIAYTLGRKRRHLPYRSFMVATKSRPGNTAPAFTPEQDPIHSLVMVFTGQGTQWPQMGRDLIRSNKAFAEIIKTIDMELQFLGANWTIEDELRKNSRSTKVNDAEFSQPLCTVIQLALVEALAAVGVRPAAVVGHSSGEIAAAYAAGALNLREAIAVAFHRGKISKLQTKRGAMAAVSMSWEEAHKYLVPGVVVACDNAHNSVTLSGDADEVASVTAKIKEARPETLTTMLKVDRAYHSYHMVEVGSDYYEALVACGVVGAPHVVPFFSSVSGQQLGNPDKQGQLGPRYWQQNLELPVRFKSALVGILKHPAIVNPVFLEVGPHAALEGPIRQILANESRKAPQVSTLVRRQNGTESLLVAIGKLWALHINVDLSTLMPTGRTLNDLPSYPWDHGKSHWYESRVCREWRLHGHACHDLLGRRLPESTDMEPIWRNLLHLENVPWLYDHRIENDIIFPASAFMAIAIEAVRQLGEAPQAVDLRNVAVRKALPISEDSPTELVTALRHCRLTDSLDSEWWEFTISSHNGNLWTRHCTGQVRAGSGHLASVKPVPFAASQLPRKVDSGKWYEAVQRKQLSYGPHFTSMEKITASVTKTLSGQEDCTRRISKASATLRNNWHGDEENYFMHPVIIDSLFQLLSTAVYDGQSHIYRRLVPTGVDYMAISPCSSDNVQIFMAGDLSNDGAASGYGQCIGDSKVIADCSGISLVLFEGADLRAENDFPLTSRSEWVRHIGFGDIGARFETLSTNADAEDSQIFQDLVDLAIRYSQQVAYDVEPQAPHLQAYKTWLDTQATTSPRQTQALKTADEIQSMALRLKASSLATEAKAVASVCASIVPILAGIQNAYEVLGIDGLLERVNRSMVEYAGSKFFHEFGLFKPNMRVLELGAGSGAATAKILQYLRHEKGQNLFSRYVLADASTGLLDIARKRFKETKDLEFACLDIERDLFNQDFEHEEFDLIIATGVLSSTKKIAHGISNIQKLLSSKGRVLVQEPRPGSTWAKFVLGILPSWWSGHADERAAEPFINQERLEKELCTAGLGSFRVLNGDKSTIVVAQATGEQPISPKVTVLCEQQTLEIEAICYGLEARGYDVARYTLNDAPTTNNQNIIALLDLTEPFAWNLTEARLNSFQRFVMGLQKSGVLWVTRQSQAGVIDPRYSTMIGLARTMRTELAANFATCEVDDLVNRANADALIQVFCDFQDRRYDGALGPEYEYAISDGAILVNRFFPFELETEIRQSLPAPEASLAIAKVGQPGTLYWSAQPSVAPRSGEIEVQVHTTGLNFRDVLVATGILQLPETHFGYEAAGIVTKLGPTATKFSVGDRVMLVGHKTFASSVVQSEMLCEKIPDSLDMLQAAASPLVYLTAIHGLLDMGRLDEGQSVLIHSAAGGVGIAAIQVAKMLKANIYATVSSEEKRKFLAEKLGIPSENIFDSRSTAFAMEVMSKTGGKGVDVALNSLSGELLHATWTCIAKWGTMVEIGKRDLMGSAKLDMRPFSDSRNYCSLDIDQMAKERPKLIEKLLRRLKIYFQQDQLQPIPVAQIFFPSRAGEAIRCMQRGQHIGKIVMNLRDSDKNVLFNQVELPQKRLSRFDGSAAYLLVGGFGGLGRSTARYMVQQGACNLIFLSPTSDRNHPQHKEYIREIEAMGATIHCVQGSVAEAADVERAIDGAQAPIKGILNLALGLADNAFQRMTFNEWDSAVTPKIKGTWNIFEIVKSRQLQLDFFLIISSLSGIVGQTGQANYSSANTFIDAFSQYSTNQGVPCTAITSGVMEDIGMMSNNAEILRRLKGSGWRLNNEIELLEAVDSAIQLCSQRTETPASYSPMAIDKTRFVFGLCPAVPLSRPDSYTNLRADSRMAVYHNSKRQSNNSGGAEDSSLRTLLGTAKKNPSILESDASINHLAMEIGKKLCSLLLLPEDQLNTSMRTADMGLDSMVAVELGAWWKVTFGIELRTLEVVNIGTLQGLGKQAAVDLIRLYSEPTRIYKSAK</sequence>